<gene>
    <name evidence="1" type="ORF">NLI96_g2188</name>
</gene>
<dbReference type="Proteomes" id="UP001212997">
    <property type="component" value="Unassembled WGS sequence"/>
</dbReference>
<dbReference type="AlphaFoldDB" id="A0AAD5VBB0"/>
<keyword evidence="2" id="KW-1185">Reference proteome</keyword>
<sequence length="254" mass="28823">MPPNLKPVQDLRYNGKGWDVVVGWTTRSHLSCSRSVKLRVDLSTPESLRGLLHRCSGTLESLQLRVSSLTDYSEATWMPAVSMCRKLRTFGFNLVEWGSNLKPGNRGQVSSSLPHRQFLESLSSLPKSLRNFSLDLPHSQTLSHLFTNNITLEFWEAFDGTLGGPKFSHLTCVELVWDAWGHSGNFFVDQLYDLLQKGEFARSMPKLYSRGILWWAESPRGRAYSISGPSCALSAHDRMAWRDLSRPHLFPQLQ</sequence>
<accession>A0AAD5VBB0</accession>
<evidence type="ECO:0000313" key="2">
    <source>
        <dbReference type="Proteomes" id="UP001212997"/>
    </source>
</evidence>
<proteinExistence type="predicted"/>
<dbReference type="EMBL" id="JANAWD010000047">
    <property type="protein sequence ID" value="KAJ3489359.1"/>
    <property type="molecule type" value="Genomic_DNA"/>
</dbReference>
<name>A0AAD5VBB0_9APHY</name>
<protein>
    <submittedName>
        <fullName evidence="1">Uncharacterized protein</fullName>
    </submittedName>
</protein>
<reference evidence="1" key="1">
    <citation type="submission" date="2022-07" db="EMBL/GenBank/DDBJ databases">
        <title>Genome Sequence of Physisporinus lineatus.</title>
        <authorList>
            <person name="Buettner E."/>
        </authorList>
    </citation>
    <scope>NUCLEOTIDE SEQUENCE</scope>
    <source>
        <strain evidence="1">VT162</strain>
    </source>
</reference>
<organism evidence="1 2">
    <name type="scientific">Meripilus lineatus</name>
    <dbReference type="NCBI Taxonomy" id="2056292"/>
    <lineage>
        <taxon>Eukaryota</taxon>
        <taxon>Fungi</taxon>
        <taxon>Dikarya</taxon>
        <taxon>Basidiomycota</taxon>
        <taxon>Agaricomycotina</taxon>
        <taxon>Agaricomycetes</taxon>
        <taxon>Polyporales</taxon>
        <taxon>Meripilaceae</taxon>
        <taxon>Meripilus</taxon>
    </lineage>
</organism>
<evidence type="ECO:0000313" key="1">
    <source>
        <dbReference type="EMBL" id="KAJ3489359.1"/>
    </source>
</evidence>
<comment type="caution">
    <text evidence="1">The sequence shown here is derived from an EMBL/GenBank/DDBJ whole genome shotgun (WGS) entry which is preliminary data.</text>
</comment>